<evidence type="ECO:0000313" key="2">
    <source>
        <dbReference type="Proteomes" id="UP000194280"/>
    </source>
</evidence>
<accession>A0A1Z5T3E2</accession>
<dbReference type="Proteomes" id="UP000194280">
    <property type="component" value="Unassembled WGS sequence"/>
</dbReference>
<comment type="caution">
    <text evidence="1">The sequence shown here is derived from an EMBL/GenBank/DDBJ whole genome shotgun (WGS) entry which is preliminary data.</text>
</comment>
<evidence type="ECO:0000313" key="1">
    <source>
        <dbReference type="EMBL" id="OTA30566.1"/>
    </source>
</evidence>
<protein>
    <submittedName>
        <fullName evidence="1">Uncharacterized protein</fullName>
    </submittedName>
</protein>
<organism evidence="1 2">
    <name type="scientific">Hortaea werneckii EXF-2000</name>
    <dbReference type="NCBI Taxonomy" id="1157616"/>
    <lineage>
        <taxon>Eukaryota</taxon>
        <taxon>Fungi</taxon>
        <taxon>Dikarya</taxon>
        <taxon>Ascomycota</taxon>
        <taxon>Pezizomycotina</taxon>
        <taxon>Dothideomycetes</taxon>
        <taxon>Dothideomycetidae</taxon>
        <taxon>Mycosphaerellales</taxon>
        <taxon>Teratosphaeriaceae</taxon>
        <taxon>Hortaea</taxon>
    </lineage>
</organism>
<dbReference type="VEuPathDB" id="FungiDB:BTJ68_12389"/>
<dbReference type="OrthoDB" id="4426597at2759"/>
<dbReference type="InParanoid" id="A0A1Z5T3E2"/>
<dbReference type="InterPro" id="IPR017853">
    <property type="entry name" value="GH"/>
</dbReference>
<gene>
    <name evidence="1" type="ORF">BTJ68_12389</name>
</gene>
<dbReference type="SUPFAM" id="SSF51445">
    <property type="entry name" value="(Trans)glycosidases"/>
    <property type="match status" value="1"/>
</dbReference>
<proteinExistence type="predicted"/>
<keyword evidence="2" id="KW-1185">Reference proteome</keyword>
<name>A0A1Z5T3E2_HORWE</name>
<dbReference type="EMBL" id="MUNK01000136">
    <property type="protein sequence ID" value="OTA30566.1"/>
    <property type="molecule type" value="Genomic_DNA"/>
</dbReference>
<dbReference type="AlphaFoldDB" id="A0A1Z5T3E2"/>
<dbReference type="Gene3D" id="3.20.20.80">
    <property type="entry name" value="Glycosidases"/>
    <property type="match status" value="1"/>
</dbReference>
<reference evidence="1 2" key="1">
    <citation type="submission" date="2017-01" db="EMBL/GenBank/DDBJ databases">
        <title>The recent genome duplication of the halophilic yeast Hortaea werneckii: insights from long-read sequencing.</title>
        <authorList>
            <person name="Sinha S."/>
            <person name="Flibotte S."/>
            <person name="Neira M."/>
            <person name="Lenassi M."/>
            <person name="Gostincar C."/>
            <person name="Stajich J.E."/>
            <person name="Nislow C.E."/>
        </authorList>
    </citation>
    <scope>NUCLEOTIDE SEQUENCE [LARGE SCALE GENOMIC DNA]</scope>
    <source>
        <strain evidence="1 2">EXF-2000</strain>
    </source>
</reference>
<sequence length="369" mass="40762">MDSKTMPKINAPQLWGVVYDVGLNFTGTGYSVEPFNPALVRQDMHVIATQLHANAVRIEGEDVSRLVLAARAAHDVGLAVYFNPWKMNATAEETREYLSEAAEAAEHLRSAHGLDVVLLVSCEYTIFSKGCFPGDTFTDRVTWLGSQFSQGSEIVMTNPPQAILDKSTQLNEILRILVQTARNHFRGPISYSAGGWERVDWSIFDVVGIDHYRRGEPAEDYVSGLDKYRLGKPLGVMEVGCCAYEGAGPRGDGGFVLLKGVNPDGSGIFENDLVPTRSETEQADYIETQLGLLQSQDLRAVFVYLFSFPSFPAGEGSRDLDMMAFSLVKTFHESDVRSKAMPPWAPKEAFHRLAAVFDRFTKSTQTSEG</sequence>